<accession>A0A8K0IPR5</accession>
<comment type="caution">
    <text evidence="2">The sequence shown here is derived from an EMBL/GenBank/DDBJ whole genome shotgun (WGS) entry which is preliminary data.</text>
</comment>
<gene>
    <name evidence="2" type="ORF">COCNU_11G008420</name>
</gene>
<reference evidence="2" key="2">
    <citation type="submission" date="2019-07" db="EMBL/GenBank/DDBJ databases">
        <authorList>
            <person name="Yang Y."/>
            <person name="Bocs S."/>
            <person name="Baudouin L."/>
        </authorList>
    </citation>
    <scope>NUCLEOTIDE SEQUENCE</scope>
    <source>
        <tissue evidence="2">Spear leaf of Hainan Tall coconut</tissue>
    </source>
</reference>
<evidence type="ECO:0000313" key="2">
    <source>
        <dbReference type="EMBL" id="KAG1364015.1"/>
    </source>
</evidence>
<feature type="region of interest" description="Disordered" evidence="1">
    <location>
        <begin position="1"/>
        <end position="59"/>
    </location>
</feature>
<proteinExistence type="predicted"/>
<evidence type="ECO:0000313" key="3">
    <source>
        <dbReference type="Proteomes" id="UP000797356"/>
    </source>
</evidence>
<name>A0A8K0IPR5_COCNU</name>
<dbReference type="AlphaFoldDB" id="A0A8K0IPR5"/>
<protein>
    <submittedName>
        <fullName evidence="2">Uncharacterized protein</fullName>
    </submittedName>
</protein>
<feature type="compositionally biased region" description="Basic and acidic residues" evidence="1">
    <location>
        <begin position="14"/>
        <end position="31"/>
    </location>
</feature>
<sequence length="194" mass="21399">MLTKAATSFPMLLREGKREESTSVSPKEARSPEIQSSADQDPGKAKMEEGEGWERDWRRNGEAEEGEWALMEREQQSSTRTLSSSPIPILSSSEFFGGFIASCSLDLLLFLRLLLLLLTSPLEEDGANAGGKEIPSDVGPGGLDRPLLVPAGTAAKFTRGRHLIYDHVRVPGFWKSSVCRSQIRVFCCCCFGFR</sequence>
<feature type="compositionally biased region" description="Basic and acidic residues" evidence="1">
    <location>
        <begin position="41"/>
        <end position="59"/>
    </location>
</feature>
<organism evidence="2 3">
    <name type="scientific">Cocos nucifera</name>
    <name type="common">Coconut palm</name>
    <dbReference type="NCBI Taxonomy" id="13894"/>
    <lineage>
        <taxon>Eukaryota</taxon>
        <taxon>Viridiplantae</taxon>
        <taxon>Streptophyta</taxon>
        <taxon>Embryophyta</taxon>
        <taxon>Tracheophyta</taxon>
        <taxon>Spermatophyta</taxon>
        <taxon>Magnoliopsida</taxon>
        <taxon>Liliopsida</taxon>
        <taxon>Arecaceae</taxon>
        <taxon>Arecoideae</taxon>
        <taxon>Cocoseae</taxon>
        <taxon>Attaleinae</taxon>
        <taxon>Cocos</taxon>
    </lineage>
</organism>
<dbReference type="EMBL" id="CM017882">
    <property type="protein sequence ID" value="KAG1364015.1"/>
    <property type="molecule type" value="Genomic_DNA"/>
</dbReference>
<reference evidence="2" key="1">
    <citation type="journal article" date="2017" name="Gigascience">
        <title>The genome draft of coconut (Cocos nucifera).</title>
        <authorList>
            <person name="Xiao Y."/>
            <person name="Xu P."/>
            <person name="Fan H."/>
            <person name="Baudouin L."/>
            <person name="Xia W."/>
            <person name="Bocs S."/>
            <person name="Xu J."/>
            <person name="Li Q."/>
            <person name="Guo A."/>
            <person name="Zhou L."/>
            <person name="Li J."/>
            <person name="Wu Y."/>
            <person name="Ma Z."/>
            <person name="Armero A."/>
            <person name="Issali A.E."/>
            <person name="Liu N."/>
            <person name="Peng M."/>
            <person name="Yang Y."/>
        </authorList>
    </citation>
    <scope>NUCLEOTIDE SEQUENCE</scope>
    <source>
        <tissue evidence="2">Spear leaf of Hainan Tall coconut</tissue>
    </source>
</reference>
<keyword evidence="3" id="KW-1185">Reference proteome</keyword>
<dbReference type="Proteomes" id="UP000797356">
    <property type="component" value="Chromosome 11"/>
</dbReference>
<evidence type="ECO:0000256" key="1">
    <source>
        <dbReference type="SAM" id="MobiDB-lite"/>
    </source>
</evidence>